<feature type="transmembrane region" description="Helical" evidence="1">
    <location>
        <begin position="12"/>
        <end position="38"/>
    </location>
</feature>
<organism evidence="2 3">
    <name type="scientific">Trapa incisa</name>
    <dbReference type="NCBI Taxonomy" id="236973"/>
    <lineage>
        <taxon>Eukaryota</taxon>
        <taxon>Viridiplantae</taxon>
        <taxon>Streptophyta</taxon>
        <taxon>Embryophyta</taxon>
        <taxon>Tracheophyta</taxon>
        <taxon>Spermatophyta</taxon>
        <taxon>Magnoliopsida</taxon>
        <taxon>eudicotyledons</taxon>
        <taxon>Gunneridae</taxon>
        <taxon>Pentapetalae</taxon>
        <taxon>rosids</taxon>
        <taxon>malvids</taxon>
        <taxon>Myrtales</taxon>
        <taxon>Lythraceae</taxon>
        <taxon>Trapa</taxon>
    </lineage>
</organism>
<dbReference type="EMBL" id="JAXIOK010000019">
    <property type="protein sequence ID" value="KAK4748615.1"/>
    <property type="molecule type" value="Genomic_DNA"/>
</dbReference>
<keyword evidence="1" id="KW-0472">Membrane</keyword>
<sequence>MTMRVMSCHMSVACLSPGFSLWIPPYIIVVFFFFFFSYVRGSAALYRNPSLHRSAAKLTSVFTVYQVYSVMLVLSDGFSKRKRKILHRYRRKKQKMQYQK</sequence>
<evidence type="ECO:0000256" key="1">
    <source>
        <dbReference type="SAM" id="Phobius"/>
    </source>
</evidence>
<evidence type="ECO:0000313" key="3">
    <source>
        <dbReference type="Proteomes" id="UP001345219"/>
    </source>
</evidence>
<evidence type="ECO:0000313" key="2">
    <source>
        <dbReference type="EMBL" id="KAK4748615.1"/>
    </source>
</evidence>
<keyword evidence="1" id="KW-1133">Transmembrane helix</keyword>
<proteinExistence type="predicted"/>
<dbReference type="AlphaFoldDB" id="A0AAN7JLR3"/>
<keyword evidence="1" id="KW-0812">Transmembrane</keyword>
<protein>
    <submittedName>
        <fullName evidence="2">Uncharacterized protein</fullName>
    </submittedName>
</protein>
<reference evidence="2 3" key="1">
    <citation type="journal article" date="2023" name="Hortic Res">
        <title>Pangenome of water caltrop reveals structural variations and asymmetric subgenome divergence after allopolyploidization.</title>
        <authorList>
            <person name="Zhang X."/>
            <person name="Chen Y."/>
            <person name="Wang L."/>
            <person name="Yuan Y."/>
            <person name="Fang M."/>
            <person name="Shi L."/>
            <person name="Lu R."/>
            <person name="Comes H.P."/>
            <person name="Ma Y."/>
            <person name="Chen Y."/>
            <person name="Huang G."/>
            <person name="Zhou Y."/>
            <person name="Zheng Z."/>
            <person name="Qiu Y."/>
        </authorList>
    </citation>
    <scope>NUCLEOTIDE SEQUENCE [LARGE SCALE GENOMIC DNA]</scope>
    <source>
        <tissue evidence="2">Roots</tissue>
    </source>
</reference>
<name>A0AAN7JLR3_9MYRT</name>
<accession>A0AAN7JLR3</accession>
<keyword evidence="3" id="KW-1185">Reference proteome</keyword>
<dbReference type="Proteomes" id="UP001345219">
    <property type="component" value="Chromosome 12"/>
</dbReference>
<comment type="caution">
    <text evidence="2">The sequence shown here is derived from an EMBL/GenBank/DDBJ whole genome shotgun (WGS) entry which is preliminary data.</text>
</comment>
<gene>
    <name evidence="2" type="ORF">SAY87_015201</name>
</gene>
<feature type="transmembrane region" description="Helical" evidence="1">
    <location>
        <begin position="58"/>
        <end position="78"/>
    </location>
</feature>